<comment type="caution">
    <text evidence="1">The sequence shown here is derived from an EMBL/GenBank/DDBJ whole genome shotgun (WGS) entry which is preliminary data.</text>
</comment>
<protein>
    <submittedName>
        <fullName evidence="1">Uncharacterized protein</fullName>
    </submittedName>
</protein>
<reference evidence="1" key="1">
    <citation type="submission" date="2023-05" db="EMBL/GenBank/DDBJ databases">
        <authorList>
            <person name="Stuckert A."/>
        </authorList>
    </citation>
    <scope>NUCLEOTIDE SEQUENCE</scope>
</reference>
<keyword evidence="2" id="KW-1185">Reference proteome</keyword>
<evidence type="ECO:0000313" key="1">
    <source>
        <dbReference type="EMBL" id="CAI9590700.1"/>
    </source>
</evidence>
<organism evidence="1 2">
    <name type="scientific">Staurois parvus</name>
    <dbReference type="NCBI Taxonomy" id="386267"/>
    <lineage>
        <taxon>Eukaryota</taxon>
        <taxon>Metazoa</taxon>
        <taxon>Chordata</taxon>
        <taxon>Craniata</taxon>
        <taxon>Vertebrata</taxon>
        <taxon>Euteleostomi</taxon>
        <taxon>Amphibia</taxon>
        <taxon>Batrachia</taxon>
        <taxon>Anura</taxon>
        <taxon>Neobatrachia</taxon>
        <taxon>Ranoidea</taxon>
        <taxon>Ranidae</taxon>
        <taxon>Staurois</taxon>
    </lineage>
</organism>
<gene>
    <name evidence="1" type="ORF">SPARVUS_LOCUS11080373</name>
</gene>
<dbReference type="Proteomes" id="UP001162483">
    <property type="component" value="Unassembled WGS sequence"/>
</dbReference>
<sequence length="102" mass="10675">MGVRGCRLCTGWVSGDAGCVRDGCQETQVVYGMGVRCTCCAWDGCQGAQAVHGMGVRGRRLLCMGWVSGGAGCAWDGCQGTQAVYGMGVRGRRLCMEWLSGG</sequence>
<dbReference type="EMBL" id="CATNWA010016193">
    <property type="protein sequence ID" value="CAI9590700.1"/>
    <property type="molecule type" value="Genomic_DNA"/>
</dbReference>
<proteinExistence type="predicted"/>
<name>A0ABN9F3K7_9NEOB</name>
<evidence type="ECO:0000313" key="2">
    <source>
        <dbReference type="Proteomes" id="UP001162483"/>
    </source>
</evidence>
<accession>A0ABN9F3K7</accession>
<feature type="non-terminal residue" evidence="1">
    <location>
        <position position="102"/>
    </location>
</feature>